<dbReference type="Proteomes" id="UP000184275">
    <property type="component" value="Unassembled WGS sequence"/>
</dbReference>
<dbReference type="AlphaFoldDB" id="A0A1M6VD16"/>
<name>A0A1M6VD16_9BACT</name>
<protein>
    <submittedName>
        <fullName evidence="1">Uncharacterized protein</fullName>
    </submittedName>
</protein>
<reference evidence="2" key="1">
    <citation type="submission" date="2016-11" db="EMBL/GenBank/DDBJ databases">
        <authorList>
            <person name="Varghese N."/>
            <person name="Submissions S."/>
        </authorList>
    </citation>
    <scope>NUCLEOTIDE SEQUENCE [LARGE SCALE GENOMIC DNA]</scope>
    <source>
        <strain evidence="2">UWOS</strain>
    </source>
</reference>
<accession>A0A1M6VD16</accession>
<evidence type="ECO:0000313" key="1">
    <source>
        <dbReference type="EMBL" id="SHK79403.1"/>
    </source>
</evidence>
<gene>
    <name evidence="1" type="ORF">SAMN05720469_11814</name>
</gene>
<organism evidence="1 2">
    <name type="scientific">Fibrobacter intestinalis</name>
    <dbReference type="NCBI Taxonomy" id="28122"/>
    <lineage>
        <taxon>Bacteria</taxon>
        <taxon>Pseudomonadati</taxon>
        <taxon>Fibrobacterota</taxon>
        <taxon>Fibrobacteria</taxon>
        <taxon>Fibrobacterales</taxon>
        <taxon>Fibrobacteraceae</taxon>
        <taxon>Fibrobacter</taxon>
    </lineage>
</organism>
<dbReference type="EMBL" id="FRAW01000018">
    <property type="protein sequence ID" value="SHK79403.1"/>
    <property type="molecule type" value="Genomic_DNA"/>
</dbReference>
<proteinExistence type="predicted"/>
<evidence type="ECO:0000313" key="2">
    <source>
        <dbReference type="Proteomes" id="UP000184275"/>
    </source>
</evidence>
<keyword evidence="2" id="KW-1185">Reference proteome</keyword>
<sequence>MNKNAGVKVCVFSNLKLTIPDKNPLGKFSADNAKIL</sequence>